<dbReference type="AlphaFoldDB" id="A0A6G1H8I4"/>
<keyword evidence="2" id="KW-1185">Reference proteome</keyword>
<organism evidence="1 2">
    <name type="scientific">Aulographum hederae CBS 113979</name>
    <dbReference type="NCBI Taxonomy" id="1176131"/>
    <lineage>
        <taxon>Eukaryota</taxon>
        <taxon>Fungi</taxon>
        <taxon>Dikarya</taxon>
        <taxon>Ascomycota</taxon>
        <taxon>Pezizomycotina</taxon>
        <taxon>Dothideomycetes</taxon>
        <taxon>Pleosporomycetidae</taxon>
        <taxon>Aulographales</taxon>
        <taxon>Aulographaceae</taxon>
    </lineage>
</organism>
<gene>
    <name evidence="1" type="ORF">K402DRAFT_273198</name>
</gene>
<protein>
    <submittedName>
        <fullName evidence="1">Uncharacterized protein</fullName>
    </submittedName>
</protein>
<evidence type="ECO:0000313" key="1">
    <source>
        <dbReference type="EMBL" id="KAF1989465.1"/>
    </source>
</evidence>
<dbReference type="EMBL" id="ML977145">
    <property type="protein sequence ID" value="KAF1989465.1"/>
    <property type="molecule type" value="Genomic_DNA"/>
</dbReference>
<dbReference type="Proteomes" id="UP000800041">
    <property type="component" value="Unassembled WGS sequence"/>
</dbReference>
<accession>A0A6G1H8I4</accession>
<name>A0A6G1H8I4_9PEZI</name>
<evidence type="ECO:0000313" key="2">
    <source>
        <dbReference type="Proteomes" id="UP000800041"/>
    </source>
</evidence>
<reference evidence="1" key="1">
    <citation type="journal article" date="2020" name="Stud. Mycol.">
        <title>101 Dothideomycetes genomes: a test case for predicting lifestyles and emergence of pathogens.</title>
        <authorList>
            <person name="Haridas S."/>
            <person name="Albert R."/>
            <person name="Binder M."/>
            <person name="Bloem J."/>
            <person name="Labutti K."/>
            <person name="Salamov A."/>
            <person name="Andreopoulos B."/>
            <person name="Baker S."/>
            <person name="Barry K."/>
            <person name="Bills G."/>
            <person name="Bluhm B."/>
            <person name="Cannon C."/>
            <person name="Castanera R."/>
            <person name="Culley D."/>
            <person name="Daum C."/>
            <person name="Ezra D."/>
            <person name="Gonzalez J."/>
            <person name="Henrissat B."/>
            <person name="Kuo A."/>
            <person name="Liang C."/>
            <person name="Lipzen A."/>
            <person name="Lutzoni F."/>
            <person name="Magnuson J."/>
            <person name="Mondo S."/>
            <person name="Nolan M."/>
            <person name="Ohm R."/>
            <person name="Pangilinan J."/>
            <person name="Park H.-J."/>
            <person name="Ramirez L."/>
            <person name="Alfaro M."/>
            <person name="Sun H."/>
            <person name="Tritt A."/>
            <person name="Yoshinaga Y."/>
            <person name="Zwiers L.-H."/>
            <person name="Turgeon B."/>
            <person name="Goodwin S."/>
            <person name="Spatafora J."/>
            <person name="Crous P."/>
            <person name="Grigoriev I."/>
        </authorList>
    </citation>
    <scope>NUCLEOTIDE SEQUENCE</scope>
    <source>
        <strain evidence="1">CBS 113979</strain>
    </source>
</reference>
<sequence>MLGKRPRGSIGRVKASFSPRSVPNPFLNLYRKGTLTLNETVCSPDSHPLSEECIYNETSQTCSRLYSDLLHMAGWEKWSPVPIEVNLIAKYGEFKDIAGKSNNTTQRIQVKTRLRKDQERVQDGSGSFGILLAATSGPYIPPPFNVIWTRSGLFSSYADVLLEHCL</sequence>
<proteinExistence type="predicted"/>